<gene>
    <name evidence="1" type="ORF">Q8A67_013666</name>
</gene>
<evidence type="ECO:0000313" key="2">
    <source>
        <dbReference type="Proteomes" id="UP001187343"/>
    </source>
</evidence>
<proteinExistence type="predicted"/>
<name>A0AA88PM31_9TELE</name>
<accession>A0AA88PM31</accession>
<evidence type="ECO:0000313" key="1">
    <source>
        <dbReference type="EMBL" id="KAK2891023.1"/>
    </source>
</evidence>
<keyword evidence="2" id="KW-1185">Reference proteome</keyword>
<dbReference type="Proteomes" id="UP001187343">
    <property type="component" value="Unassembled WGS sequence"/>
</dbReference>
<dbReference type="EMBL" id="JAUYZG010000013">
    <property type="protein sequence ID" value="KAK2891023.1"/>
    <property type="molecule type" value="Genomic_DNA"/>
</dbReference>
<sequence>MDHNGLLSSNVSACQAHLKWGNGFTETSPICLPSKRKRNDVNTVNGHEEDGPKGFPSKESLRKRGFVLIDGQRGVFFSESWVPNGSTLYLPVNGTLLANIEKYDQISFEQGCFCIGNAAGGFQQKVQGQVIHCWRYSEHERKLFIALSYLFTNLQVFQEVVSTLDCL</sequence>
<dbReference type="AlphaFoldDB" id="A0AA88PM31"/>
<organism evidence="1 2">
    <name type="scientific">Cirrhinus molitorella</name>
    <name type="common">mud carp</name>
    <dbReference type="NCBI Taxonomy" id="172907"/>
    <lineage>
        <taxon>Eukaryota</taxon>
        <taxon>Metazoa</taxon>
        <taxon>Chordata</taxon>
        <taxon>Craniata</taxon>
        <taxon>Vertebrata</taxon>
        <taxon>Euteleostomi</taxon>
        <taxon>Actinopterygii</taxon>
        <taxon>Neopterygii</taxon>
        <taxon>Teleostei</taxon>
        <taxon>Ostariophysi</taxon>
        <taxon>Cypriniformes</taxon>
        <taxon>Cyprinidae</taxon>
        <taxon>Labeoninae</taxon>
        <taxon>Labeonini</taxon>
        <taxon>Cirrhinus</taxon>
    </lineage>
</organism>
<protein>
    <submittedName>
        <fullName evidence="1">Uncharacterized protein</fullName>
    </submittedName>
</protein>
<reference evidence="1" key="1">
    <citation type="submission" date="2023-08" db="EMBL/GenBank/DDBJ databases">
        <title>Chromosome-level Genome Assembly of mud carp (Cirrhinus molitorella).</title>
        <authorList>
            <person name="Liu H."/>
        </authorList>
    </citation>
    <scope>NUCLEOTIDE SEQUENCE</scope>
    <source>
        <strain evidence="1">Prfri</strain>
        <tissue evidence="1">Muscle</tissue>
    </source>
</reference>
<comment type="caution">
    <text evidence="1">The sequence shown here is derived from an EMBL/GenBank/DDBJ whole genome shotgun (WGS) entry which is preliminary data.</text>
</comment>